<keyword evidence="2" id="KW-1133">Transmembrane helix</keyword>
<feature type="transmembrane region" description="Helical" evidence="2">
    <location>
        <begin position="42"/>
        <end position="65"/>
    </location>
</feature>
<evidence type="ECO:0000313" key="4">
    <source>
        <dbReference type="Proteomes" id="UP000054843"/>
    </source>
</evidence>
<evidence type="ECO:0000256" key="2">
    <source>
        <dbReference type="SAM" id="Phobius"/>
    </source>
</evidence>
<keyword evidence="4" id="KW-1185">Reference proteome</keyword>
<keyword evidence="2" id="KW-0812">Transmembrane</keyword>
<organism evidence="3 4">
    <name type="scientific">Trichinella papuae</name>
    <dbReference type="NCBI Taxonomy" id="268474"/>
    <lineage>
        <taxon>Eukaryota</taxon>
        <taxon>Metazoa</taxon>
        <taxon>Ecdysozoa</taxon>
        <taxon>Nematoda</taxon>
        <taxon>Enoplea</taxon>
        <taxon>Dorylaimia</taxon>
        <taxon>Trichinellida</taxon>
        <taxon>Trichinellidae</taxon>
        <taxon>Trichinella</taxon>
    </lineage>
</organism>
<comment type="caution">
    <text evidence="3">The sequence shown here is derived from an EMBL/GenBank/DDBJ whole genome shotgun (WGS) entry which is preliminary data.</text>
</comment>
<proteinExistence type="predicted"/>
<sequence>MIDGIQFLIRGVRCNTINKWSYVPLVFVGECLMTNFEIHLRMFYHFARVCTMTLITVNCIILFLMPRVHQKLEKCNFFQILILILTILSVLYSLVICLYVWMNGGGVRKVLQFCYYEQVVPKNYRRLAFVFNFVLYNLDVFFIIFIILKHQFQKRFSDSNEKISECKERIATVCRLAVFISIEASLRIYPKTFFSFMLKESINLTIPNILYCDATLDKLWIRFTWASKLNYSRLEDGQQGEVHVTHELPSIKPQQPHLDSMRSAPSMKALLTR</sequence>
<dbReference type="EMBL" id="JYDO01000130">
    <property type="protein sequence ID" value="KRZ69715.1"/>
    <property type="molecule type" value="Genomic_DNA"/>
</dbReference>
<feature type="transmembrane region" description="Helical" evidence="2">
    <location>
        <begin position="127"/>
        <end position="148"/>
    </location>
</feature>
<reference evidence="3 4" key="1">
    <citation type="submission" date="2015-01" db="EMBL/GenBank/DDBJ databases">
        <title>Evolution of Trichinella species and genotypes.</title>
        <authorList>
            <person name="Korhonen P.K."/>
            <person name="Edoardo P."/>
            <person name="Giuseppe L.R."/>
            <person name="Gasser R.B."/>
        </authorList>
    </citation>
    <scope>NUCLEOTIDE SEQUENCE [LARGE SCALE GENOMIC DNA]</scope>
    <source>
        <strain evidence="3">ISS1980</strain>
    </source>
</reference>
<protein>
    <submittedName>
        <fullName evidence="3">Uncharacterized protein</fullName>
    </submittedName>
</protein>
<dbReference type="Proteomes" id="UP000054843">
    <property type="component" value="Unassembled WGS sequence"/>
</dbReference>
<accession>A0A0V1MDP2</accession>
<keyword evidence="2" id="KW-0472">Membrane</keyword>
<evidence type="ECO:0000313" key="3">
    <source>
        <dbReference type="EMBL" id="KRZ69715.1"/>
    </source>
</evidence>
<dbReference type="AlphaFoldDB" id="A0A0V1MDP2"/>
<evidence type="ECO:0000256" key="1">
    <source>
        <dbReference type="SAM" id="MobiDB-lite"/>
    </source>
</evidence>
<gene>
    <name evidence="3" type="ORF">T10_4099</name>
</gene>
<name>A0A0V1MDP2_9BILA</name>
<feature type="transmembrane region" description="Helical" evidence="2">
    <location>
        <begin position="77"/>
        <end position="101"/>
    </location>
</feature>
<feature type="region of interest" description="Disordered" evidence="1">
    <location>
        <begin position="252"/>
        <end position="273"/>
    </location>
</feature>